<dbReference type="PANTHER" id="PTHR21240">
    <property type="entry name" value="2-AMINO-3-CARBOXYLMUCONATE-6-SEMIALDEHYDE DECARBOXYLASE"/>
    <property type="match status" value="1"/>
</dbReference>
<evidence type="ECO:0000259" key="2">
    <source>
        <dbReference type="Pfam" id="PF04909"/>
    </source>
</evidence>
<feature type="domain" description="Amidohydrolase-related" evidence="2">
    <location>
        <begin position="59"/>
        <end position="283"/>
    </location>
</feature>
<dbReference type="PANTHER" id="PTHR21240:SF19">
    <property type="entry name" value="CATALYTIC_ HYDROLASE"/>
    <property type="match status" value="1"/>
</dbReference>
<reference evidence="3 4" key="1">
    <citation type="submission" date="2022-06" db="EMBL/GenBank/DDBJ databases">
        <title>Mesorhizobium sp. strain RP14 Genome sequencing and assembly.</title>
        <authorList>
            <person name="Kim I."/>
        </authorList>
    </citation>
    <scope>NUCLEOTIDE SEQUENCE [LARGE SCALE GENOMIC DNA]</scope>
    <source>
        <strain evidence="4">RP14(2022)</strain>
    </source>
</reference>
<dbReference type="EMBL" id="JAMXQS010000002">
    <property type="protein sequence ID" value="MCO6049264.1"/>
    <property type="molecule type" value="Genomic_DNA"/>
</dbReference>
<dbReference type="Proteomes" id="UP001205906">
    <property type="component" value="Unassembled WGS sequence"/>
</dbReference>
<keyword evidence="4" id="KW-1185">Reference proteome</keyword>
<dbReference type="InterPro" id="IPR006680">
    <property type="entry name" value="Amidohydro-rel"/>
</dbReference>
<sequence>MWIDFSSRPPALGFSGAAAHLQNYRRVYQSSEARSAQSEASQDLQGYLDTYERLGAQHVVLKARDVETTFGFKISNETVAGFCREHGPRFIGFAGVDPHKGKQAVEEFERAVRELGLKGLNLQCFELKLCPNDRLLYPLYEKAVELGVPVNIHCGINFSNSTPMHYGRPEYLDEMMVDFPAMRVCASPPGWPWVNELIGVAWRHPNLWIGVLAVRPRLLEKSHSGYEPLLQYGRTVLQDKMIFGTSFPMMPIEKALDEMQSLSMDDAIRSKWLHGNAASFLGLNSGV</sequence>
<proteinExistence type="predicted"/>
<keyword evidence="1" id="KW-0456">Lyase</keyword>
<organism evidence="3 4">
    <name type="scientific">Mesorhizobium liriopis</name>
    <dbReference type="NCBI Taxonomy" id="2953882"/>
    <lineage>
        <taxon>Bacteria</taxon>
        <taxon>Pseudomonadati</taxon>
        <taxon>Pseudomonadota</taxon>
        <taxon>Alphaproteobacteria</taxon>
        <taxon>Hyphomicrobiales</taxon>
        <taxon>Phyllobacteriaceae</taxon>
        <taxon>Mesorhizobium</taxon>
    </lineage>
</organism>
<dbReference type="InterPro" id="IPR032465">
    <property type="entry name" value="ACMSD"/>
</dbReference>
<name>A0ABT1C359_9HYPH</name>
<evidence type="ECO:0000313" key="3">
    <source>
        <dbReference type="EMBL" id="MCO6049264.1"/>
    </source>
</evidence>
<evidence type="ECO:0000313" key="4">
    <source>
        <dbReference type="Proteomes" id="UP001205906"/>
    </source>
</evidence>
<gene>
    <name evidence="3" type="ORF">NGM99_05600</name>
</gene>
<dbReference type="Gene3D" id="3.20.20.140">
    <property type="entry name" value="Metal-dependent hydrolases"/>
    <property type="match status" value="1"/>
</dbReference>
<comment type="caution">
    <text evidence="3">The sequence shown here is derived from an EMBL/GenBank/DDBJ whole genome shotgun (WGS) entry which is preliminary data.</text>
</comment>
<accession>A0ABT1C359</accession>
<dbReference type="Pfam" id="PF04909">
    <property type="entry name" value="Amidohydro_2"/>
    <property type="match status" value="1"/>
</dbReference>
<evidence type="ECO:0000256" key="1">
    <source>
        <dbReference type="ARBA" id="ARBA00023239"/>
    </source>
</evidence>
<dbReference type="RefSeq" id="WP_252816844.1">
    <property type="nucleotide sequence ID" value="NZ_JAMXQS010000002.1"/>
</dbReference>
<protein>
    <submittedName>
        <fullName evidence="3">Amidohydrolase family protein</fullName>
    </submittedName>
</protein>
<dbReference type="SUPFAM" id="SSF51556">
    <property type="entry name" value="Metallo-dependent hydrolases"/>
    <property type="match status" value="1"/>
</dbReference>
<dbReference type="InterPro" id="IPR032466">
    <property type="entry name" value="Metal_Hydrolase"/>
</dbReference>